<sequence length="201" mass="21989">MPPSTKPRVRPKAVIPHKIRIIGGQFKRTTIPVINRDGLRPTPDRVRETLFNWITHLWDGEFDGRQVLDAFAGTGALGLEAVSRGVGSVVMVEHDRGAVAALKAICDKLHITNVTLIAADAMVAIPRQAPTRFDLIFLDPPFGGDWLERAIPKALAVLADDGLLYIEAESVIPPPAGMELLRIDRAGAVHSHLFRRESTAE</sequence>
<evidence type="ECO:0000313" key="3">
    <source>
        <dbReference type="EMBL" id="NYE80759.1"/>
    </source>
</evidence>
<dbReference type="GO" id="GO:0003676">
    <property type="term" value="F:nucleic acid binding"/>
    <property type="evidence" value="ECO:0007669"/>
    <property type="project" value="InterPro"/>
</dbReference>
<evidence type="ECO:0000313" key="4">
    <source>
        <dbReference type="Proteomes" id="UP000542125"/>
    </source>
</evidence>
<dbReference type="InterPro" id="IPR002052">
    <property type="entry name" value="DNA_methylase_N6_adenine_CS"/>
</dbReference>
<gene>
    <name evidence="3" type="ORF">FHW18_000030</name>
</gene>
<comment type="caution">
    <text evidence="3">The sequence shown here is derived from an EMBL/GenBank/DDBJ whole genome shotgun (WGS) entry which is preliminary data.</text>
</comment>
<keyword evidence="1 3" id="KW-0489">Methyltransferase</keyword>
<evidence type="ECO:0000256" key="2">
    <source>
        <dbReference type="ARBA" id="ARBA00022679"/>
    </source>
</evidence>
<dbReference type="Pfam" id="PF03602">
    <property type="entry name" value="Cons_hypoth95"/>
    <property type="match status" value="1"/>
</dbReference>
<dbReference type="RefSeq" id="WP_179582180.1">
    <property type="nucleotide sequence ID" value="NZ_JACBYR010000001.1"/>
</dbReference>
<dbReference type="InterPro" id="IPR029063">
    <property type="entry name" value="SAM-dependent_MTases_sf"/>
</dbReference>
<keyword evidence="4" id="KW-1185">Reference proteome</keyword>
<dbReference type="Proteomes" id="UP000542125">
    <property type="component" value="Unassembled WGS sequence"/>
</dbReference>
<name>A0A7Y9LIB5_9BURK</name>
<proteinExistence type="predicted"/>
<dbReference type="GO" id="GO:0031167">
    <property type="term" value="P:rRNA methylation"/>
    <property type="evidence" value="ECO:0007669"/>
    <property type="project" value="InterPro"/>
</dbReference>
<dbReference type="EMBL" id="JACBYR010000001">
    <property type="protein sequence ID" value="NYE80759.1"/>
    <property type="molecule type" value="Genomic_DNA"/>
</dbReference>
<accession>A0A7Y9LIB5</accession>
<dbReference type="InterPro" id="IPR004398">
    <property type="entry name" value="RNA_MeTrfase_RsmD"/>
</dbReference>
<dbReference type="GO" id="GO:0008168">
    <property type="term" value="F:methyltransferase activity"/>
    <property type="evidence" value="ECO:0007669"/>
    <property type="project" value="UniProtKB-KW"/>
</dbReference>
<dbReference type="NCBIfam" id="TIGR00095">
    <property type="entry name" value="16S rRNA (guanine(966)-N(2))-methyltransferase RsmD"/>
    <property type="match status" value="1"/>
</dbReference>
<dbReference type="PROSITE" id="PS00092">
    <property type="entry name" value="N6_MTASE"/>
    <property type="match status" value="1"/>
</dbReference>
<dbReference type="SUPFAM" id="SSF53335">
    <property type="entry name" value="S-adenosyl-L-methionine-dependent methyltransferases"/>
    <property type="match status" value="1"/>
</dbReference>
<keyword evidence="2 3" id="KW-0808">Transferase</keyword>
<dbReference type="PANTHER" id="PTHR43542:SF1">
    <property type="entry name" value="METHYLTRANSFERASE"/>
    <property type="match status" value="1"/>
</dbReference>
<organism evidence="3 4">
    <name type="scientific">Pigmentiphaga litoralis</name>
    <dbReference type="NCBI Taxonomy" id="516702"/>
    <lineage>
        <taxon>Bacteria</taxon>
        <taxon>Pseudomonadati</taxon>
        <taxon>Pseudomonadota</taxon>
        <taxon>Betaproteobacteria</taxon>
        <taxon>Burkholderiales</taxon>
        <taxon>Alcaligenaceae</taxon>
        <taxon>Pigmentiphaga</taxon>
    </lineage>
</organism>
<protein>
    <submittedName>
        <fullName evidence="3">16S rRNA (Guanine(966)-N(2))-methyltransferase RsmD</fullName>
    </submittedName>
</protein>
<dbReference type="CDD" id="cd02440">
    <property type="entry name" value="AdoMet_MTases"/>
    <property type="match status" value="1"/>
</dbReference>
<evidence type="ECO:0000256" key="1">
    <source>
        <dbReference type="ARBA" id="ARBA00022603"/>
    </source>
</evidence>
<dbReference type="AlphaFoldDB" id="A0A7Y9LIB5"/>
<reference evidence="3 4" key="1">
    <citation type="submission" date="2020-07" db="EMBL/GenBank/DDBJ databases">
        <title>Genomic Encyclopedia of Type Strains, Phase IV (KMG-V): Genome sequencing to study the core and pangenomes of soil and plant-associated prokaryotes.</title>
        <authorList>
            <person name="Whitman W."/>
        </authorList>
    </citation>
    <scope>NUCLEOTIDE SEQUENCE [LARGE SCALE GENOMIC DNA]</scope>
    <source>
        <strain evidence="3 4">SAS40</strain>
    </source>
</reference>
<dbReference type="PANTHER" id="PTHR43542">
    <property type="entry name" value="METHYLTRANSFERASE"/>
    <property type="match status" value="1"/>
</dbReference>
<dbReference type="Gene3D" id="3.40.50.150">
    <property type="entry name" value="Vaccinia Virus protein VP39"/>
    <property type="match status" value="1"/>
</dbReference>